<dbReference type="GO" id="GO:0005737">
    <property type="term" value="C:cytoplasm"/>
    <property type="evidence" value="ECO:0007669"/>
    <property type="project" value="TreeGrafter"/>
</dbReference>
<dbReference type="GO" id="GO:0042026">
    <property type="term" value="P:protein refolding"/>
    <property type="evidence" value="ECO:0007669"/>
    <property type="project" value="TreeGrafter"/>
</dbReference>
<evidence type="ECO:0008006" key="5">
    <source>
        <dbReference type="Google" id="ProtNLM"/>
    </source>
</evidence>
<proteinExistence type="predicted"/>
<protein>
    <recommendedName>
        <fullName evidence="5">SHSP domain-containing protein</fullName>
    </recommendedName>
</protein>
<evidence type="ECO:0000313" key="4">
    <source>
        <dbReference type="Proteomes" id="UP000070412"/>
    </source>
</evidence>
<feature type="compositionally biased region" description="Basic residues" evidence="1">
    <location>
        <begin position="459"/>
        <end position="471"/>
    </location>
</feature>
<feature type="compositionally biased region" description="Basic and acidic residues" evidence="1">
    <location>
        <begin position="497"/>
        <end position="510"/>
    </location>
</feature>
<name>A0A834R3T0_SARSC</name>
<keyword evidence="4" id="KW-1185">Reference proteome</keyword>
<dbReference type="InterPro" id="IPR001436">
    <property type="entry name" value="Alpha-crystallin/sHSP_animal"/>
</dbReference>
<reference evidence="2" key="2">
    <citation type="submission" date="2020-01" db="EMBL/GenBank/DDBJ databases">
        <authorList>
            <person name="Korhonen P.K.K."/>
            <person name="Guangxu M.G."/>
            <person name="Wang T.W."/>
            <person name="Stroehlein A.J.S."/>
            <person name="Young N.D."/>
            <person name="Ang C.-S.A."/>
            <person name="Fernando D.W.F."/>
            <person name="Lu H.L."/>
            <person name="Taylor S.T."/>
            <person name="Ehtesham M.E.M."/>
            <person name="Najaraj S.H.N."/>
            <person name="Harsha G.H.G."/>
            <person name="Madugundu A.M."/>
            <person name="Renuse S.R."/>
            <person name="Holt D.H."/>
            <person name="Pandey A.P."/>
            <person name="Papenfuss A.P."/>
            <person name="Gasser R.B.G."/>
            <person name="Fischer K.F."/>
        </authorList>
    </citation>
    <scope>NUCLEOTIDE SEQUENCE</scope>
    <source>
        <strain evidence="2">SSS_KF_BRIS2020</strain>
    </source>
</reference>
<dbReference type="Proteomes" id="UP000070412">
    <property type="component" value="Unassembled WGS sequence"/>
</dbReference>
<dbReference type="EnsemblMetazoa" id="SSS_8053s_mrna">
    <property type="protein sequence ID" value="KAF7489767.1"/>
    <property type="gene ID" value="SSS_8053"/>
</dbReference>
<dbReference type="PANTHER" id="PTHR45640:SF26">
    <property type="entry name" value="RE23625P"/>
    <property type="match status" value="1"/>
</dbReference>
<dbReference type="GO" id="GO:0051082">
    <property type="term" value="F:unfolded protein binding"/>
    <property type="evidence" value="ECO:0007669"/>
    <property type="project" value="TreeGrafter"/>
</dbReference>
<dbReference type="Gene3D" id="2.60.40.790">
    <property type="match status" value="2"/>
</dbReference>
<dbReference type="GO" id="GO:0009408">
    <property type="term" value="P:response to heat"/>
    <property type="evidence" value="ECO:0007669"/>
    <property type="project" value="TreeGrafter"/>
</dbReference>
<reference evidence="4" key="1">
    <citation type="journal article" date="2020" name="PLoS Negl. Trop. Dis.">
        <title>High-quality nuclear genome for Sarcoptes scabiei-A critical resource for a neglected parasite.</title>
        <authorList>
            <person name="Korhonen P.K."/>
            <person name="Gasser R.B."/>
            <person name="Ma G."/>
            <person name="Wang T."/>
            <person name="Stroehlein A.J."/>
            <person name="Young N.D."/>
            <person name="Ang C.S."/>
            <person name="Fernando D.D."/>
            <person name="Lu H.C."/>
            <person name="Taylor S."/>
            <person name="Reynolds S.L."/>
            <person name="Mofiz E."/>
            <person name="Najaraj S.H."/>
            <person name="Gowda H."/>
            <person name="Madugundu A."/>
            <person name="Renuse S."/>
            <person name="Holt D."/>
            <person name="Pandey A."/>
            <person name="Papenfuss A.T."/>
            <person name="Fischer K."/>
        </authorList>
    </citation>
    <scope>NUCLEOTIDE SEQUENCE [LARGE SCALE GENOMIC DNA]</scope>
</reference>
<reference evidence="3" key="3">
    <citation type="submission" date="2022-06" db="UniProtKB">
        <authorList>
            <consortium name="EnsemblMetazoa"/>
        </authorList>
    </citation>
    <scope>IDENTIFICATION</scope>
</reference>
<feature type="region of interest" description="Disordered" evidence="1">
    <location>
        <begin position="270"/>
        <end position="291"/>
    </location>
</feature>
<feature type="compositionally biased region" description="Low complexity" evidence="1">
    <location>
        <begin position="517"/>
        <end position="530"/>
    </location>
</feature>
<feature type="compositionally biased region" description="Polar residues" evidence="1">
    <location>
        <begin position="531"/>
        <end position="549"/>
    </location>
</feature>
<dbReference type="EMBL" id="WVUK01000064">
    <property type="protein sequence ID" value="KAF7489767.1"/>
    <property type="molecule type" value="Genomic_DNA"/>
</dbReference>
<evidence type="ECO:0000256" key="1">
    <source>
        <dbReference type="SAM" id="MobiDB-lite"/>
    </source>
</evidence>
<feature type="compositionally biased region" description="Polar residues" evidence="1">
    <location>
        <begin position="443"/>
        <end position="457"/>
    </location>
</feature>
<accession>A0A834R3T0</accession>
<sequence length="556" mass="65491">MSHQKEYEPYDPFSFGSTPEHRTLIRRIIEQDISVPTYCHDGFYFSFDVHEFKAENVKIELLGQVLKINAHLDEDYGDEQSEFRQVTREIMAPLKSMQAIDPITMQRFNEYQPIEIEPLRPRFRGWEQDIAERLRLDREIVMVKIENGFYYFGCDVHHFNPNCMKVLVSGRKIEVIADQLMQSPDNYLERRSLRRIFKVPDYVRISRMKIVLDAHGILRFRIPLNQTDPRDYAAGYTTPFSNILSFPLNVEREITPEFIQQRPRLIQPQKKSRGSAAWTLRPGEADSDEEEDAFTKLRNREPIHPTQKPFTERTMDEKFSTLHRLHRIVSRDRGRGMAFKPTLEGFVPHSFSLYHQLPEECLRSPELEEKRDSMAQLKEALYILRRLEREFKELRLNPGPKIDYTIMPIEVQNSPEGLLIKQFEQEREQRLRRSAARMASGKIKNQSKISKSASFQPKSSHKSHKKSHLQTKSKSPNIMSSYRPKRSPLVGTFSDKSFSESRRKSKEQATHTHRSWQQQQQQQQQQQSQQKNFPTFGSENPSKMMQTKAPQDPKHQ</sequence>
<evidence type="ECO:0000313" key="3">
    <source>
        <dbReference type="EnsemblMetazoa" id="KAF7489767.1"/>
    </source>
</evidence>
<gene>
    <name evidence="2" type="ORF">SSS_8053</name>
</gene>
<dbReference type="GO" id="GO:0005634">
    <property type="term" value="C:nucleus"/>
    <property type="evidence" value="ECO:0007669"/>
    <property type="project" value="TreeGrafter"/>
</dbReference>
<feature type="region of interest" description="Disordered" evidence="1">
    <location>
        <begin position="433"/>
        <end position="556"/>
    </location>
</feature>
<dbReference type="AlphaFoldDB" id="A0A834R3T0"/>
<dbReference type="InterPro" id="IPR008978">
    <property type="entry name" value="HSP20-like_chaperone"/>
</dbReference>
<organism evidence="2">
    <name type="scientific">Sarcoptes scabiei</name>
    <name type="common">Itch mite</name>
    <name type="synonym">Acarus scabiei</name>
    <dbReference type="NCBI Taxonomy" id="52283"/>
    <lineage>
        <taxon>Eukaryota</taxon>
        <taxon>Metazoa</taxon>
        <taxon>Ecdysozoa</taxon>
        <taxon>Arthropoda</taxon>
        <taxon>Chelicerata</taxon>
        <taxon>Arachnida</taxon>
        <taxon>Acari</taxon>
        <taxon>Acariformes</taxon>
        <taxon>Sarcoptiformes</taxon>
        <taxon>Astigmata</taxon>
        <taxon>Psoroptidia</taxon>
        <taxon>Sarcoptoidea</taxon>
        <taxon>Sarcoptidae</taxon>
        <taxon>Sarcoptinae</taxon>
        <taxon>Sarcoptes</taxon>
    </lineage>
</organism>
<evidence type="ECO:0000313" key="2">
    <source>
        <dbReference type="EMBL" id="KAF7489767.1"/>
    </source>
</evidence>
<dbReference type="PANTHER" id="PTHR45640">
    <property type="entry name" value="HEAT SHOCK PROTEIN HSP-12.2-RELATED"/>
    <property type="match status" value="1"/>
</dbReference>